<dbReference type="AlphaFoldDB" id="A0A517Y4V1"/>
<accession>A0A517Y4V1</accession>
<dbReference type="RefSeq" id="WP_145083820.1">
    <property type="nucleotide sequence ID" value="NZ_CP036274.1"/>
</dbReference>
<organism evidence="1 2">
    <name type="scientific">Anatilimnocola aggregata</name>
    <dbReference type="NCBI Taxonomy" id="2528021"/>
    <lineage>
        <taxon>Bacteria</taxon>
        <taxon>Pseudomonadati</taxon>
        <taxon>Planctomycetota</taxon>
        <taxon>Planctomycetia</taxon>
        <taxon>Pirellulales</taxon>
        <taxon>Pirellulaceae</taxon>
        <taxon>Anatilimnocola</taxon>
    </lineage>
</organism>
<evidence type="ECO:0000313" key="1">
    <source>
        <dbReference type="EMBL" id="QDU25226.1"/>
    </source>
</evidence>
<proteinExistence type="predicted"/>
<gene>
    <name evidence="1" type="ORF">ETAA8_02890</name>
</gene>
<sequence>MSKFPAERLNRGWSSAACWAVAIATVLPGSFTMSLTAQEPAVTAPAARLPIPGEAEQREATKFVRDLFADEFAAAKKPLEKNTLANSLLKQANDPTNSSVNQFVLYQLARDLAVSAPAVELACQIIVEQGKKFAIDDDAEIAAVLDKVAASDAPANVQVEAIGQATSRAEIAVREEKFDHALRLLRGALTAARKTREPEVLKEIIERGRKVTAQSKEFTGPNWGEKRWPHRPMIQPRIWPSVATCG</sequence>
<name>A0A517Y4V1_9BACT</name>
<evidence type="ECO:0000313" key="2">
    <source>
        <dbReference type="Proteomes" id="UP000315017"/>
    </source>
</evidence>
<reference evidence="1 2" key="1">
    <citation type="submission" date="2019-02" db="EMBL/GenBank/DDBJ databases">
        <title>Deep-cultivation of Planctomycetes and their phenomic and genomic characterization uncovers novel biology.</title>
        <authorList>
            <person name="Wiegand S."/>
            <person name="Jogler M."/>
            <person name="Boedeker C."/>
            <person name="Pinto D."/>
            <person name="Vollmers J."/>
            <person name="Rivas-Marin E."/>
            <person name="Kohn T."/>
            <person name="Peeters S.H."/>
            <person name="Heuer A."/>
            <person name="Rast P."/>
            <person name="Oberbeckmann S."/>
            <person name="Bunk B."/>
            <person name="Jeske O."/>
            <person name="Meyerdierks A."/>
            <person name="Storesund J.E."/>
            <person name="Kallscheuer N."/>
            <person name="Luecker S."/>
            <person name="Lage O.M."/>
            <person name="Pohl T."/>
            <person name="Merkel B.J."/>
            <person name="Hornburger P."/>
            <person name="Mueller R.-W."/>
            <person name="Bruemmer F."/>
            <person name="Labrenz M."/>
            <person name="Spormann A.M."/>
            <person name="Op den Camp H."/>
            <person name="Overmann J."/>
            <person name="Amann R."/>
            <person name="Jetten M.S.M."/>
            <person name="Mascher T."/>
            <person name="Medema M.H."/>
            <person name="Devos D.P."/>
            <person name="Kaster A.-K."/>
            <person name="Ovreas L."/>
            <person name="Rohde M."/>
            <person name="Galperin M.Y."/>
            <person name="Jogler C."/>
        </authorList>
    </citation>
    <scope>NUCLEOTIDE SEQUENCE [LARGE SCALE GENOMIC DNA]</scope>
    <source>
        <strain evidence="1 2">ETA_A8</strain>
    </source>
</reference>
<dbReference type="KEGG" id="aagg:ETAA8_02890"/>
<dbReference type="Proteomes" id="UP000315017">
    <property type="component" value="Chromosome"/>
</dbReference>
<protein>
    <submittedName>
        <fullName evidence="1">Uncharacterized protein</fullName>
    </submittedName>
</protein>
<keyword evidence="2" id="KW-1185">Reference proteome</keyword>
<dbReference type="EMBL" id="CP036274">
    <property type="protein sequence ID" value="QDU25226.1"/>
    <property type="molecule type" value="Genomic_DNA"/>
</dbReference>